<protein>
    <submittedName>
        <fullName evidence="1">Uncharacterized protein</fullName>
    </submittedName>
</protein>
<sequence length="128" mass="14455">MKAWLLIKVLSAEHNNKLLSFYDGRGTENGGGNGLASYDECGKNKLNEDLPFSLGNSICGFAVKRLSYIEYATWAWAHADCFDTICYNSFSREDFDNSKKEDSPIPILPEKIAEIDTLIQTLLNDFYK</sequence>
<evidence type="ECO:0000313" key="1">
    <source>
        <dbReference type="EMBL" id="KAA6325819.1"/>
    </source>
</evidence>
<gene>
    <name evidence="1" type="ORF">EZS27_025009</name>
</gene>
<proteinExistence type="predicted"/>
<reference evidence="1" key="1">
    <citation type="submission" date="2019-03" db="EMBL/GenBank/DDBJ databases">
        <title>Single cell metagenomics reveals metabolic interactions within the superorganism composed of flagellate Streblomastix strix and complex community of Bacteroidetes bacteria on its surface.</title>
        <authorList>
            <person name="Treitli S.C."/>
            <person name="Kolisko M."/>
            <person name="Husnik F."/>
            <person name="Keeling P."/>
            <person name="Hampl V."/>
        </authorList>
    </citation>
    <scope>NUCLEOTIDE SEQUENCE</scope>
    <source>
        <strain evidence="1">STM</strain>
    </source>
</reference>
<comment type="caution">
    <text evidence="1">The sequence shown here is derived from an EMBL/GenBank/DDBJ whole genome shotgun (WGS) entry which is preliminary data.</text>
</comment>
<dbReference type="AlphaFoldDB" id="A0A5J4QX03"/>
<organism evidence="1">
    <name type="scientific">termite gut metagenome</name>
    <dbReference type="NCBI Taxonomy" id="433724"/>
    <lineage>
        <taxon>unclassified sequences</taxon>
        <taxon>metagenomes</taxon>
        <taxon>organismal metagenomes</taxon>
    </lineage>
</organism>
<dbReference type="EMBL" id="SNRY01002287">
    <property type="protein sequence ID" value="KAA6325819.1"/>
    <property type="molecule type" value="Genomic_DNA"/>
</dbReference>
<accession>A0A5J4QX03</accession>
<name>A0A5J4QX03_9ZZZZ</name>